<proteinExistence type="predicted"/>
<dbReference type="RefSeq" id="WP_106178658.1">
    <property type="nucleotide sequence ID" value="NZ_PVNH01000004.1"/>
</dbReference>
<feature type="domain" description="CBS" evidence="3">
    <location>
        <begin position="73"/>
        <end position="131"/>
    </location>
</feature>
<name>A0A2T0LX40_9PSEU</name>
<protein>
    <submittedName>
        <fullName evidence="4">CBS domain protein</fullName>
    </submittedName>
</protein>
<dbReference type="Gene3D" id="3.10.580.10">
    <property type="entry name" value="CBS-domain"/>
    <property type="match status" value="1"/>
</dbReference>
<sequence length="138" mass="14612">MTAVRDIMTSDPAYVDTSETVARAARLLASEDIGSVPIRGEDKQLKGMLTDRDIVVKVLAEGKDPVAVHAGELAQGEVVSVTPDDDVEQALAVMARHQIRRVPVVRDGELVGIVAQADAARTQPEQKTGAVVGSISQD</sequence>
<evidence type="ECO:0000313" key="5">
    <source>
        <dbReference type="Proteomes" id="UP000238362"/>
    </source>
</evidence>
<keyword evidence="1 2" id="KW-0129">CBS domain</keyword>
<dbReference type="CDD" id="cd04622">
    <property type="entry name" value="CBS_pair_HRP1_like"/>
    <property type="match status" value="1"/>
</dbReference>
<dbReference type="InterPro" id="IPR046342">
    <property type="entry name" value="CBS_dom_sf"/>
</dbReference>
<reference evidence="4 5" key="1">
    <citation type="submission" date="2018-03" db="EMBL/GenBank/DDBJ databases">
        <title>Genomic Encyclopedia of Type Strains, Phase III (KMG-III): the genomes of soil and plant-associated and newly described type strains.</title>
        <authorList>
            <person name="Whitman W."/>
        </authorList>
    </citation>
    <scope>NUCLEOTIDE SEQUENCE [LARGE SCALE GENOMIC DNA]</scope>
    <source>
        <strain evidence="4 5">CGMCC 4.7125</strain>
    </source>
</reference>
<dbReference type="EMBL" id="PVNH01000004">
    <property type="protein sequence ID" value="PRX48595.1"/>
    <property type="molecule type" value="Genomic_DNA"/>
</dbReference>
<feature type="domain" description="CBS" evidence="3">
    <location>
        <begin position="8"/>
        <end position="65"/>
    </location>
</feature>
<dbReference type="SMART" id="SM00116">
    <property type="entry name" value="CBS"/>
    <property type="match status" value="2"/>
</dbReference>
<evidence type="ECO:0000259" key="3">
    <source>
        <dbReference type="PROSITE" id="PS51371"/>
    </source>
</evidence>
<comment type="caution">
    <text evidence="4">The sequence shown here is derived from an EMBL/GenBank/DDBJ whole genome shotgun (WGS) entry which is preliminary data.</text>
</comment>
<dbReference type="Pfam" id="PF00571">
    <property type="entry name" value="CBS"/>
    <property type="match status" value="2"/>
</dbReference>
<dbReference type="InterPro" id="IPR051257">
    <property type="entry name" value="Diverse_CBS-Domain"/>
</dbReference>
<dbReference type="PANTHER" id="PTHR43080:SF2">
    <property type="entry name" value="CBS DOMAIN-CONTAINING PROTEIN"/>
    <property type="match status" value="1"/>
</dbReference>
<evidence type="ECO:0000256" key="2">
    <source>
        <dbReference type="PROSITE-ProRule" id="PRU00703"/>
    </source>
</evidence>
<dbReference type="AlphaFoldDB" id="A0A2T0LX40"/>
<dbReference type="PANTHER" id="PTHR43080">
    <property type="entry name" value="CBS DOMAIN-CONTAINING PROTEIN CBSX3, MITOCHONDRIAL"/>
    <property type="match status" value="1"/>
</dbReference>
<evidence type="ECO:0000256" key="1">
    <source>
        <dbReference type="ARBA" id="ARBA00023122"/>
    </source>
</evidence>
<gene>
    <name evidence="4" type="ORF">B0I33_104412</name>
</gene>
<keyword evidence="5" id="KW-1185">Reference proteome</keyword>
<dbReference type="InterPro" id="IPR000644">
    <property type="entry name" value="CBS_dom"/>
</dbReference>
<organism evidence="4 5">
    <name type="scientific">Prauserella shujinwangii</name>
    <dbReference type="NCBI Taxonomy" id="1453103"/>
    <lineage>
        <taxon>Bacteria</taxon>
        <taxon>Bacillati</taxon>
        <taxon>Actinomycetota</taxon>
        <taxon>Actinomycetes</taxon>
        <taxon>Pseudonocardiales</taxon>
        <taxon>Pseudonocardiaceae</taxon>
        <taxon>Prauserella</taxon>
    </lineage>
</organism>
<evidence type="ECO:0000313" key="4">
    <source>
        <dbReference type="EMBL" id="PRX48595.1"/>
    </source>
</evidence>
<dbReference type="OrthoDB" id="9789996at2"/>
<dbReference type="Proteomes" id="UP000238362">
    <property type="component" value="Unassembled WGS sequence"/>
</dbReference>
<dbReference type="SUPFAM" id="SSF54631">
    <property type="entry name" value="CBS-domain pair"/>
    <property type="match status" value="1"/>
</dbReference>
<accession>A0A2T0LX40</accession>
<dbReference type="PROSITE" id="PS51371">
    <property type="entry name" value="CBS"/>
    <property type="match status" value="2"/>
</dbReference>